<organism evidence="1 2">
    <name type="scientific">Staurois parvus</name>
    <dbReference type="NCBI Taxonomy" id="386267"/>
    <lineage>
        <taxon>Eukaryota</taxon>
        <taxon>Metazoa</taxon>
        <taxon>Chordata</taxon>
        <taxon>Craniata</taxon>
        <taxon>Vertebrata</taxon>
        <taxon>Euteleostomi</taxon>
        <taxon>Amphibia</taxon>
        <taxon>Batrachia</taxon>
        <taxon>Anura</taxon>
        <taxon>Neobatrachia</taxon>
        <taxon>Ranoidea</taxon>
        <taxon>Ranidae</taxon>
        <taxon>Staurois</taxon>
    </lineage>
</organism>
<accession>A0ABN9HQL5</accession>
<evidence type="ECO:0000313" key="1">
    <source>
        <dbReference type="EMBL" id="CAI9622545.1"/>
    </source>
</evidence>
<dbReference type="PANTHER" id="PTHR46459:SF2">
    <property type="entry name" value="E1A-BINDING PROTEIN P400"/>
    <property type="match status" value="1"/>
</dbReference>
<comment type="caution">
    <text evidence="1">The sequence shown here is derived from an EMBL/GenBank/DDBJ whole genome shotgun (WGS) entry which is preliminary data.</text>
</comment>
<protein>
    <submittedName>
        <fullName evidence="1">Uncharacterized protein</fullName>
    </submittedName>
</protein>
<dbReference type="Proteomes" id="UP001162483">
    <property type="component" value="Unassembled WGS sequence"/>
</dbReference>
<sequence length="181" mass="18592">ATSTTGVQLAGKAITQAQFQLLRQQATAQVQVPQIQAQAQSPGQIKAVAKISSEQLMKLQKQKLQLSQQVAQTGTLTGTAAQVQVQPQQQLATVTASRGGAVLTGATVANLQVTRLLQAQGPIQAQPGQTAQVALAKPPVVSAVVSSGGVTTLPVTMAGISVSINQPQKAAGRIVLMRNVC</sequence>
<evidence type="ECO:0000313" key="2">
    <source>
        <dbReference type="Proteomes" id="UP001162483"/>
    </source>
</evidence>
<reference evidence="1" key="1">
    <citation type="submission" date="2023-05" db="EMBL/GenBank/DDBJ databases">
        <authorList>
            <person name="Stuckert A."/>
        </authorList>
    </citation>
    <scope>NUCLEOTIDE SEQUENCE</scope>
</reference>
<name>A0ABN9HQL5_9NEOB</name>
<proteinExistence type="predicted"/>
<dbReference type="EMBL" id="CATNWA010021404">
    <property type="protein sequence ID" value="CAI9622545.1"/>
    <property type="molecule type" value="Genomic_DNA"/>
</dbReference>
<feature type="non-terminal residue" evidence="1">
    <location>
        <position position="1"/>
    </location>
</feature>
<dbReference type="PANTHER" id="PTHR46459">
    <property type="entry name" value="E1A-BINDING PROTEIN P400-RELATED"/>
    <property type="match status" value="1"/>
</dbReference>
<keyword evidence="2" id="KW-1185">Reference proteome</keyword>
<gene>
    <name evidence="1" type="ORF">SPARVUS_LOCUS16307741</name>
</gene>